<dbReference type="Gene3D" id="3.40.605.10">
    <property type="entry name" value="Aldehyde Dehydrogenase, Chain A, domain 1"/>
    <property type="match status" value="1"/>
</dbReference>
<feature type="domain" description="Aldehyde dehydrogenase" evidence="1">
    <location>
        <begin position="2"/>
        <end position="36"/>
    </location>
</feature>
<evidence type="ECO:0000313" key="2">
    <source>
        <dbReference type="EMBL" id="VFR37027.1"/>
    </source>
</evidence>
<gene>
    <name evidence="2" type="ORF">ANT2_4610</name>
    <name evidence="4" type="ORF">ANT3_4584</name>
    <name evidence="3" type="ORF">BRI6_4698</name>
    <name evidence="5" type="ORF">BRI9_4700</name>
    <name evidence="6" type="ORF">IVO3_4697</name>
    <name evidence="7" type="ORF">RAN7_4629</name>
</gene>
<dbReference type="EMBL" id="CAADID010000002">
    <property type="protein sequence ID" value="VFR57993.1"/>
    <property type="molecule type" value="Genomic_DNA"/>
</dbReference>
<evidence type="ECO:0000313" key="5">
    <source>
        <dbReference type="EMBL" id="VFR83933.1"/>
    </source>
</evidence>
<dbReference type="InterPro" id="IPR015590">
    <property type="entry name" value="Aldehyde_DH_dom"/>
</dbReference>
<dbReference type="AlphaFoldDB" id="A0A484S6M7"/>
<dbReference type="InterPro" id="IPR016161">
    <property type="entry name" value="Ald_DH/histidinol_DH"/>
</dbReference>
<dbReference type="EMBL" id="CAADIZ010000058">
    <property type="protein sequence ID" value="VFS30667.1"/>
    <property type="molecule type" value="Genomic_DNA"/>
</dbReference>
<dbReference type="EMBL" id="CAADII010000019">
    <property type="protein sequence ID" value="VFR54086.1"/>
    <property type="molecule type" value="Genomic_DNA"/>
</dbReference>
<dbReference type="GO" id="GO:0016491">
    <property type="term" value="F:oxidoreductase activity"/>
    <property type="evidence" value="ECO:0007669"/>
    <property type="project" value="InterPro"/>
</dbReference>
<accession>A0A484S6M7</accession>
<dbReference type="SUPFAM" id="SSF53720">
    <property type="entry name" value="ALDH-like"/>
    <property type="match status" value="1"/>
</dbReference>
<dbReference type="Pfam" id="PF00171">
    <property type="entry name" value="Aldedh"/>
    <property type="match status" value="1"/>
</dbReference>
<evidence type="ECO:0000313" key="4">
    <source>
        <dbReference type="EMBL" id="VFR57993.1"/>
    </source>
</evidence>
<sequence length="37" mass="3904">MLSVVTGHAASIGEAFFDSDAVRKFTFTGSTPVGRML</sequence>
<evidence type="ECO:0000259" key="1">
    <source>
        <dbReference type="Pfam" id="PF00171"/>
    </source>
</evidence>
<dbReference type="EMBL" id="CAADIK010000056">
    <property type="protein sequence ID" value="VFR83933.1"/>
    <property type="molecule type" value="Genomic_DNA"/>
</dbReference>
<evidence type="ECO:0000313" key="3">
    <source>
        <dbReference type="EMBL" id="VFR54086.1"/>
    </source>
</evidence>
<dbReference type="InterPro" id="IPR016162">
    <property type="entry name" value="Ald_DH_N"/>
</dbReference>
<proteinExistence type="predicted"/>
<evidence type="ECO:0000313" key="6">
    <source>
        <dbReference type="EMBL" id="VFR98000.1"/>
    </source>
</evidence>
<evidence type="ECO:0000313" key="7">
    <source>
        <dbReference type="EMBL" id="VFS30667.1"/>
    </source>
</evidence>
<organism evidence="4">
    <name type="scientific">plant metagenome</name>
    <dbReference type="NCBI Taxonomy" id="1297885"/>
    <lineage>
        <taxon>unclassified sequences</taxon>
        <taxon>metagenomes</taxon>
        <taxon>organismal metagenomes</taxon>
    </lineage>
</organism>
<protein>
    <recommendedName>
        <fullName evidence="1">Aldehyde dehydrogenase domain-containing protein</fullName>
    </recommendedName>
</protein>
<reference evidence="4" key="1">
    <citation type="submission" date="2019-03" db="EMBL/GenBank/DDBJ databases">
        <authorList>
            <person name="Danneels B."/>
        </authorList>
    </citation>
    <scope>NUCLEOTIDE SEQUENCE</scope>
</reference>
<dbReference type="EMBL" id="CAADIP010000055">
    <property type="protein sequence ID" value="VFR98000.1"/>
    <property type="molecule type" value="Genomic_DNA"/>
</dbReference>
<name>A0A484S6M7_9ZZZZ</name>
<dbReference type="EMBL" id="CAADIG010000003">
    <property type="protein sequence ID" value="VFR37027.1"/>
    <property type="molecule type" value="Genomic_DNA"/>
</dbReference>